<dbReference type="Proteomes" id="UP000507470">
    <property type="component" value="Unassembled WGS sequence"/>
</dbReference>
<feature type="domain" description="Thiolase N-terminal" evidence="2">
    <location>
        <begin position="8"/>
        <end position="204"/>
    </location>
</feature>
<dbReference type="NCBIfam" id="NF006102">
    <property type="entry name" value="PRK08256.1"/>
    <property type="match status" value="1"/>
</dbReference>
<keyword evidence="5" id="KW-1185">Reference proteome</keyword>
<dbReference type="InterPro" id="IPR002155">
    <property type="entry name" value="Thiolase"/>
</dbReference>
<dbReference type="AlphaFoldDB" id="A0A6J8E3D2"/>
<dbReference type="EMBL" id="CACVKT020008351">
    <property type="protein sequence ID" value="CAC5414626.1"/>
    <property type="molecule type" value="Genomic_DNA"/>
</dbReference>
<keyword evidence="1 4" id="KW-0808">Transferase</keyword>
<dbReference type="CDD" id="cd00829">
    <property type="entry name" value="SCP-x_thiolase"/>
    <property type="match status" value="1"/>
</dbReference>
<sequence>MDKRKRTFVVGVGTTKFERPLTKNWDYHDMGREAGKAALEDAKIPYSKIQAVVASYCYGEPTCGQRAAYELGLTGVPVFNVNNNCSSGSSALMLARRMVQSGIEDCVMALGFEKMEKGLSERYPEKESPVKRHMDHMVTIGAEPGLIQPRMNAMTSDVVKLYAYAAREYLEKYQEANIDDLVNISYKNHKQSVNNPKASISKEISHSDIKDKLMLCHPITFWMSAPVADGGACVIVCSEDFVIRHALQRKAVEIVSQHLVTDMPSSFEKSYIDLSGYQMAKEAARRCFQESGLTPDNVNVVEVHDCFSCNEMLMYEALGLAKEGTGYQLIRNGEWRKNKQGGEMCYLNNKWVVNPSGGLESKGHPIGATGLAQCAELVWQLRGQAGKRQVEDAKIGLQHNFGIGGAAVVTLYKKYGIQQAKL</sequence>
<reference evidence="4 5" key="1">
    <citation type="submission" date="2020-06" db="EMBL/GenBank/DDBJ databases">
        <authorList>
            <person name="Li R."/>
            <person name="Bekaert M."/>
        </authorList>
    </citation>
    <scope>NUCLEOTIDE SEQUENCE [LARGE SCALE GENOMIC DNA]</scope>
    <source>
        <strain evidence="5">wild</strain>
    </source>
</reference>
<evidence type="ECO:0000259" key="3">
    <source>
        <dbReference type="Pfam" id="PF22691"/>
    </source>
</evidence>
<accession>A0A6J8E3D2</accession>
<gene>
    <name evidence="4" type="ORF">MCOR_47393</name>
</gene>
<dbReference type="InterPro" id="IPR016039">
    <property type="entry name" value="Thiolase-like"/>
</dbReference>
<dbReference type="Pfam" id="PF22691">
    <property type="entry name" value="Thiolase_C_1"/>
    <property type="match status" value="1"/>
</dbReference>
<feature type="domain" description="Thiolase C-terminal" evidence="3">
    <location>
        <begin position="273"/>
        <end position="407"/>
    </location>
</feature>
<proteinExistence type="predicted"/>
<evidence type="ECO:0000313" key="5">
    <source>
        <dbReference type="Proteomes" id="UP000507470"/>
    </source>
</evidence>
<evidence type="ECO:0000259" key="2">
    <source>
        <dbReference type="Pfam" id="PF00108"/>
    </source>
</evidence>
<dbReference type="PIRSF" id="PIRSF000429">
    <property type="entry name" value="Ac-CoA_Ac_transf"/>
    <property type="match status" value="1"/>
</dbReference>
<dbReference type="GO" id="GO:0016747">
    <property type="term" value="F:acyltransferase activity, transferring groups other than amino-acyl groups"/>
    <property type="evidence" value="ECO:0007669"/>
    <property type="project" value="InterPro"/>
</dbReference>
<dbReference type="InterPro" id="IPR020615">
    <property type="entry name" value="Thiolase_acyl_enz_int_AS"/>
</dbReference>
<protein>
    <submittedName>
        <fullName evidence="4">SCP2</fullName>
        <ecNumber evidence="4">2.3.1.176</ecNumber>
    </submittedName>
</protein>
<dbReference type="OrthoDB" id="542135at2759"/>
<evidence type="ECO:0000313" key="4">
    <source>
        <dbReference type="EMBL" id="CAC5414626.1"/>
    </source>
</evidence>
<dbReference type="Gene3D" id="3.40.47.10">
    <property type="match status" value="1"/>
</dbReference>
<dbReference type="PANTHER" id="PTHR42870:SF1">
    <property type="entry name" value="NON-SPECIFIC LIPID-TRANSFER PROTEIN-LIKE 2"/>
    <property type="match status" value="1"/>
</dbReference>
<dbReference type="InterPro" id="IPR020616">
    <property type="entry name" value="Thiolase_N"/>
</dbReference>
<dbReference type="Pfam" id="PF00108">
    <property type="entry name" value="Thiolase_N"/>
    <property type="match status" value="1"/>
</dbReference>
<dbReference type="InterPro" id="IPR055140">
    <property type="entry name" value="Thiolase_C_2"/>
</dbReference>
<dbReference type="PANTHER" id="PTHR42870">
    <property type="entry name" value="ACETYL-COA C-ACETYLTRANSFERASE"/>
    <property type="match status" value="1"/>
</dbReference>
<name>A0A6J8E3D2_MYTCO</name>
<keyword evidence="4" id="KW-0012">Acyltransferase</keyword>
<dbReference type="EC" id="2.3.1.176" evidence="4"/>
<organism evidence="4 5">
    <name type="scientific">Mytilus coruscus</name>
    <name type="common">Sea mussel</name>
    <dbReference type="NCBI Taxonomy" id="42192"/>
    <lineage>
        <taxon>Eukaryota</taxon>
        <taxon>Metazoa</taxon>
        <taxon>Spiralia</taxon>
        <taxon>Lophotrochozoa</taxon>
        <taxon>Mollusca</taxon>
        <taxon>Bivalvia</taxon>
        <taxon>Autobranchia</taxon>
        <taxon>Pteriomorphia</taxon>
        <taxon>Mytilida</taxon>
        <taxon>Mytiloidea</taxon>
        <taxon>Mytilidae</taxon>
        <taxon>Mytilinae</taxon>
        <taxon>Mytilus</taxon>
    </lineage>
</organism>
<evidence type="ECO:0000256" key="1">
    <source>
        <dbReference type="ARBA" id="ARBA00022679"/>
    </source>
</evidence>
<dbReference type="SUPFAM" id="SSF53901">
    <property type="entry name" value="Thiolase-like"/>
    <property type="match status" value="1"/>
</dbReference>
<dbReference type="PROSITE" id="PS00098">
    <property type="entry name" value="THIOLASE_1"/>
    <property type="match status" value="1"/>
</dbReference>